<dbReference type="EnsemblPlants" id="ONIVA06G13730.1">
    <property type="protein sequence ID" value="ONIVA06G13730.1"/>
    <property type="gene ID" value="ONIVA06G13730"/>
</dbReference>
<dbReference type="HOGENOM" id="CLU_1410859_0_0_1"/>
<feature type="region of interest" description="Disordered" evidence="1">
    <location>
        <begin position="134"/>
        <end position="158"/>
    </location>
</feature>
<evidence type="ECO:0000313" key="3">
    <source>
        <dbReference type="EnsemblPlants" id="ONIVA06G13730.1"/>
    </source>
</evidence>
<dbReference type="Gramene" id="ONIVA06G13730.1">
    <property type="protein sequence ID" value="ONIVA06G13730.1"/>
    <property type="gene ID" value="ONIVA06G13730"/>
</dbReference>
<dbReference type="Proteomes" id="UP000006591">
    <property type="component" value="Chromosome 6"/>
</dbReference>
<reference evidence="3" key="1">
    <citation type="submission" date="2015-04" db="UniProtKB">
        <authorList>
            <consortium name="EnsemblPlants"/>
        </authorList>
    </citation>
    <scope>IDENTIFICATION</scope>
    <source>
        <strain evidence="3">SL10</strain>
    </source>
</reference>
<dbReference type="AlphaFoldDB" id="A0A0E0HPF9"/>
<reference evidence="3" key="2">
    <citation type="submission" date="2018-04" db="EMBL/GenBank/DDBJ databases">
        <title>OnivRS2 (Oryza nivara Reference Sequence Version 2).</title>
        <authorList>
            <person name="Zhang J."/>
            <person name="Kudrna D."/>
            <person name="Lee S."/>
            <person name="Talag J."/>
            <person name="Rajasekar S."/>
            <person name="Welchert J."/>
            <person name="Hsing Y.-I."/>
            <person name="Wing R.A."/>
        </authorList>
    </citation>
    <scope>NUCLEOTIDE SEQUENCE [LARGE SCALE GENOMIC DNA]</scope>
    <source>
        <strain evidence="3">SL10</strain>
    </source>
</reference>
<evidence type="ECO:0000313" key="4">
    <source>
        <dbReference type="Proteomes" id="UP000006591"/>
    </source>
</evidence>
<feature type="transmembrane region" description="Helical" evidence="2">
    <location>
        <begin position="12"/>
        <end position="33"/>
    </location>
</feature>
<keyword evidence="4" id="KW-1185">Reference proteome</keyword>
<sequence length="193" mass="21495">MVVSEAGRRPPLLAMLFGSMICWIAIPVLFLFWSLNIEVKTKRWAAIFLSNRRCIGAATKDQVMVRLFLLQDYAASLELFLLQDQASFRMFLLHQVMTPFRLFFQDKASLTLFLLEEDPLLLMVAGHVPAQRLAPSASSSPSSSSMLHVRRGQSRGSSPRLLPPCLWPAGLLLQLVRASVELAVAVDPGRTDA</sequence>
<accession>A0A0E0HPF9</accession>
<proteinExistence type="predicted"/>
<keyword evidence="2" id="KW-0812">Transmembrane</keyword>
<evidence type="ECO:0000256" key="1">
    <source>
        <dbReference type="SAM" id="MobiDB-lite"/>
    </source>
</evidence>
<organism evidence="3">
    <name type="scientific">Oryza nivara</name>
    <name type="common">Indian wild rice</name>
    <name type="synonym">Oryza sativa f. spontanea</name>
    <dbReference type="NCBI Taxonomy" id="4536"/>
    <lineage>
        <taxon>Eukaryota</taxon>
        <taxon>Viridiplantae</taxon>
        <taxon>Streptophyta</taxon>
        <taxon>Embryophyta</taxon>
        <taxon>Tracheophyta</taxon>
        <taxon>Spermatophyta</taxon>
        <taxon>Magnoliopsida</taxon>
        <taxon>Liliopsida</taxon>
        <taxon>Poales</taxon>
        <taxon>Poaceae</taxon>
        <taxon>BOP clade</taxon>
        <taxon>Oryzoideae</taxon>
        <taxon>Oryzeae</taxon>
        <taxon>Oryzinae</taxon>
        <taxon>Oryza</taxon>
    </lineage>
</organism>
<name>A0A0E0HPF9_ORYNI</name>
<keyword evidence="2" id="KW-0472">Membrane</keyword>
<protein>
    <submittedName>
        <fullName evidence="3">Uncharacterized protein</fullName>
    </submittedName>
</protein>
<evidence type="ECO:0000256" key="2">
    <source>
        <dbReference type="SAM" id="Phobius"/>
    </source>
</evidence>
<feature type="compositionally biased region" description="Low complexity" evidence="1">
    <location>
        <begin position="134"/>
        <end position="145"/>
    </location>
</feature>
<keyword evidence="2" id="KW-1133">Transmembrane helix</keyword>